<sequence length="41" mass="4875">MKIQTVWRVQARMQTTFGVSIFWLGYPPPNRAYSHTFAKMQ</sequence>
<gene>
    <name evidence="1" type="ORF">ICEValHN396_006</name>
</gene>
<proteinExistence type="predicted"/>
<evidence type="ECO:0000313" key="1">
    <source>
        <dbReference type="EMBL" id="ALF35023.1"/>
    </source>
</evidence>
<organism evidence="1">
    <name type="scientific">Vibrio alginolyticus</name>
    <dbReference type="NCBI Taxonomy" id="663"/>
    <lineage>
        <taxon>Bacteria</taxon>
        <taxon>Pseudomonadati</taxon>
        <taxon>Pseudomonadota</taxon>
        <taxon>Gammaproteobacteria</taxon>
        <taxon>Vibrionales</taxon>
        <taxon>Vibrionaceae</taxon>
        <taxon>Vibrio</taxon>
    </lineage>
</organism>
<dbReference type="EMBL" id="KT072770">
    <property type="protein sequence ID" value="ALF35023.1"/>
    <property type="molecule type" value="Genomic_DNA"/>
</dbReference>
<accession>A0A0N7EIJ1</accession>
<name>A0A0N7EIJ1_VIBAL</name>
<protein>
    <submittedName>
        <fullName evidence="1">Uncharacterized protein</fullName>
    </submittedName>
</protein>
<dbReference type="AlphaFoldDB" id="A0A0N7EIJ1"/>
<reference evidence="1" key="1">
    <citation type="journal article" date="2016" name="BMC Microbiol.">
        <title>Comparative genomic analysis of six new-found integrative conjugative elements (ICEs) in Vibrio alginolyticus.</title>
        <authorList>
            <person name="Luo P."/>
            <person name="He X."/>
            <person name="Wang Y."/>
            <person name="Liu Q."/>
            <person name="Hu C."/>
        </authorList>
    </citation>
    <scope>NUCLEOTIDE SEQUENCE</scope>
    <source>
        <strain evidence="1">HN396</strain>
    </source>
</reference>